<proteinExistence type="predicted"/>
<dbReference type="EC" id="3.2.2.9" evidence="1"/>
<dbReference type="Gene3D" id="3.40.50.1580">
    <property type="entry name" value="Nucleoside phosphorylase domain"/>
    <property type="match status" value="1"/>
</dbReference>
<evidence type="ECO:0000313" key="1">
    <source>
        <dbReference type="EMBL" id="MBB3172346.1"/>
    </source>
</evidence>
<dbReference type="RefSeq" id="WP_183274591.1">
    <property type="nucleotide sequence ID" value="NZ_JACHXV010000001.1"/>
</dbReference>
<keyword evidence="1" id="KW-0326">Glycosidase</keyword>
<accession>A0A839URC4</accession>
<dbReference type="EMBL" id="JACHXV010000001">
    <property type="protein sequence ID" value="MBB3172346.1"/>
    <property type="molecule type" value="Genomic_DNA"/>
</dbReference>
<organism evidence="1 2">
    <name type="scientific">Endobacter medicaginis</name>
    <dbReference type="NCBI Taxonomy" id="1181271"/>
    <lineage>
        <taxon>Bacteria</taxon>
        <taxon>Pseudomonadati</taxon>
        <taxon>Pseudomonadota</taxon>
        <taxon>Alphaproteobacteria</taxon>
        <taxon>Acetobacterales</taxon>
        <taxon>Acetobacteraceae</taxon>
        <taxon>Endobacter</taxon>
    </lineage>
</organism>
<dbReference type="Proteomes" id="UP000557688">
    <property type="component" value="Unassembled WGS sequence"/>
</dbReference>
<comment type="caution">
    <text evidence="1">The sequence shown here is derived from an EMBL/GenBank/DDBJ whole genome shotgun (WGS) entry which is preliminary data.</text>
</comment>
<dbReference type="GO" id="GO:0008782">
    <property type="term" value="F:adenosylhomocysteine nucleosidase activity"/>
    <property type="evidence" value="ECO:0007669"/>
    <property type="project" value="UniProtKB-EC"/>
</dbReference>
<gene>
    <name evidence="1" type="ORF">FHR90_000152</name>
</gene>
<keyword evidence="1" id="KW-0378">Hydrolase</keyword>
<dbReference type="GO" id="GO:0009116">
    <property type="term" value="P:nucleoside metabolic process"/>
    <property type="evidence" value="ECO:0007669"/>
    <property type="project" value="InterPro"/>
</dbReference>
<sequence length="216" mass="21413">MVGMRSEARLAAPLLALPWVMGIEIGGGQSAGGLAAARQLIGHGADGLLSFGLAAGLVDAAPAGTLLCPDEVVVDGQAYPVDPALASRLAARGNRQPLLHSSRVVTSAARKRALAAGGRFAGLDMESGMVAEAASAAGIGFAVLRAVCDPVSRDLPDAAAQALDAGGGVAMVRLGLAVLRRPTLIGALIALGGDAARARRALGEAVRRIAGPTGSC</sequence>
<protein>
    <submittedName>
        <fullName evidence="1">Adenosylhomocysteine nucleosidase</fullName>
        <ecNumber evidence="1">3.2.2.9</ecNumber>
    </submittedName>
</protein>
<dbReference type="SUPFAM" id="SSF53167">
    <property type="entry name" value="Purine and uridine phosphorylases"/>
    <property type="match status" value="1"/>
</dbReference>
<keyword evidence="2" id="KW-1185">Reference proteome</keyword>
<dbReference type="InterPro" id="IPR035994">
    <property type="entry name" value="Nucleoside_phosphorylase_sf"/>
</dbReference>
<name>A0A839URC4_9PROT</name>
<dbReference type="AlphaFoldDB" id="A0A839URC4"/>
<reference evidence="1 2" key="1">
    <citation type="submission" date="2020-08" db="EMBL/GenBank/DDBJ databases">
        <title>Genomic Encyclopedia of Type Strains, Phase III (KMG-III): the genomes of soil and plant-associated and newly described type strains.</title>
        <authorList>
            <person name="Whitman W."/>
        </authorList>
    </citation>
    <scope>NUCLEOTIDE SEQUENCE [LARGE SCALE GENOMIC DNA]</scope>
    <source>
        <strain evidence="1 2">CECT 8088</strain>
    </source>
</reference>
<evidence type="ECO:0000313" key="2">
    <source>
        <dbReference type="Proteomes" id="UP000557688"/>
    </source>
</evidence>